<accession>A0A6I6ENS1</accession>
<organism evidence="1 2">
    <name type="scientific">Clostridium bovifaecis</name>
    <dbReference type="NCBI Taxonomy" id="2184719"/>
    <lineage>
        <taxon>Bacteria</taxon>
        <taxon>Bacillati</taxon>
        <taxon>Bacillota</taxon>
        <taxon>Clostridia</taxon>
        <taxon>Eubacteriales</taxon>
        <taxon>Clostridiaceae</taxon>
        <taxon>Clostridium</taxon>
    </lineage>
</organism>
<dbReference type="AlphaFoldDB" id="A0A6I6ENS1"/>
<dbReference type="InterPro" id="IPR012093">
    <property type="entry name" value="Pirin"/>
</dbReference>
<dbReference type="Gene3D" id="2.60.120.10">
    <property type="entry name" value="Jelly Rolls"/>
    <property type="match status" value="1"/>
</dbReference>
<dbReference type="SUPFAM" id="SSF51182">
    <property type="entry name" value="RmlC-like cupins"/>
    <property type="match status" value="1"/>
</dbReference>
<gene>
    <name evidence="1" type="ORF">GOM49_09805</name>
</gene>
<dbReference type="Proteomes" id="UP000422764">
    <property type="component" value="Chromosome"/>
</dbReference>
<dbReference type="PANTHER" id="PTHR43212:SF3">
    <property type="entry name" value="QUERCETIN 2,3-DIOXYGENASE"/>
    <property type="match status" value="1"/>
</dbReference>
<keyword evidence="2" id="KW-1185">Reference proteome</keyword>
<protein>
    <submittedName>
        <fullName evidence="1">Uncharacterized protein</fullName>
    </submittedName>
</protein>
<dbReference type="InterPro" id="IPR014710">
    <property type="entry name" value="RmlC-like_jellyroll"/>
</dbReference>
<proteinExistence type="predicted"/>
<name>A0A6I6ENS1_9CLOT</name>
<dbReference type="InterPro" id="IPR011051">
    <property type="entry name" value="RmlC_Cupin_sf"/>
</dbReference>
<evidence type="ECO:0000313" key="1">
    <source>
        <dbReference type="EMBL" id="QGU95342.1"/>
    </source>
</evidence>
<dbReference type="EMBL" id="CP046522">
    <property type="protein sequence ID" value="QGU95342.1"/>
    <property type="molecule type" value="Genomic_DNA"/>
</dbReference>
<dbReference type="PANTHER" id="PTHR43212">
    <property type="entry name" value="QUERCETIN 2,3-DIOXYGENASE"/>
    <property type="match status" value="1"/>
</dbReference>
<evidence type="ECO:0000313" key="2">
    <source>
        <dbReference type="Proteomes" id="UP000422764"/>
    </source>
</evidence>
<sequence length="79" mass="9405">MFLENIFHFSFAEYYNPVCEEFGILRVIDDNLVKPTTGFDLHTQRYEGYIPLAFDAGKEISFQVKQWKQAYLVQNEMMK</sequence>
<reference evidence="1 2" key="1">
    <citation type="submission" date="2019-12" db="EMBL/GenBank/DDBJ databases">
        <title>Genome sequenceing of Clostridium bovifaecis.</title>
        <authorList>
            <person name="Yao Y."/>
        </authorList>
    </citation>
    <scope>NUCLEOTIDE SEQUENCE [LARGE SCALE GENOMIC DNA]</scope>
    <source>
        <strain evidence="1 2">BXX</strain>
    </source>
</reference>